<keyword evidence="15" id="KW-0274">FAD</keyword>
<keyword evidence="16" id="KW-0560">Oxidoreductase</keyword>
<dbReference type="eggNOG" id="COG0029">
    <property type="taxonomic scope" value="Bacteria"/>
</dbReference>
<evidence type="ECO:0000259" key="23">
    <source>
        <dbReference type="Pfam" id="PF01729"/>
    </source>
</evidence>
<comment type="pathway">
    <text evidence="3">Cofactor biosynthesis; NAD(+) biosynthesis; nicotinate D-ribonucleotide from quinolinate: step 1/1.</text>
</comment>
<evidence type="ECO:0000313" key="26">
    <source>
        <dbReference type="Proteomes" id="UP000013523"/>
    </source>
</evidence>
<dbReference type="PANTHER" id="PTHR42716">
    <property type="entry name" value="L-ASPARTATE OXIDASE"/>
    <property type="match status" value="1"/>
</dbReference>
<comment type="cofactor">
    <cofactor evidence="1">
        <name>FAD</name>
        <dbReference type="ChEBI" id="CHEBI:57692"/>
    </cofactor>
</comment>
<dbReference type="EMBL" id="CP003261">
    <property type="protein sequence ID" value="AGK95361.1"/>
    <property type="molecule type" value="Genomic_DNA"/>
</dbReference>
<evidence type="ECO:0000256" key="17">
    <source>
        <dbReference type="ARBA" id="ARBA00030386"/>
    </source>
</evidence>
<accession>R4K0Q9</accession>
<keyword evidence="14" id="KW-0808">Transferase</keyword>
<dbReference type="CDD" id="cd01572">
    <property type="entry name" value="QPRTase"/>
    <property type="match status" value="1"/>
</dbReference>
<comment type="similarity">
    <text evidence="5">Belongs to the FAD-dependent oxidoreductase 2 family. NadB subfamily.</text>
</comment>
<evidence type="ECO:0000256" key="15">
    <source>
        <dbReference type="ARBA" id="ARBA00022827"/>
    </source>
</evidence>
<dbReference type="Gene3D" id="3.90.1170.20">
    <property type="entry name" value="Quinolinate phosphoribosyl transferase, N-terminal domain"/>
    <property type="match status" value="1"/>
</dbReference>
<dbReference type="InterPro" id="IPR002638">
    <property type="entry name" value="Quinolinate_PRibosylTrfase_C"/>
</dbReference>
<evidence type="ECO:0000256" key="7">
    <source>
        <dbReference type="ARBA" id="ARBA00011218"/>
    </source>
</evidence>
<proteinExistence type="inferred from homology"/>
<dbReference type="SUPFAM" id="SSF54675">
    <property type="entry name" value="Nicotinate/Quinolinate PRTase N-terminal domain-like"/>
    <property type="match status" value="1"/>
</dbReference>
<evidence type="ECO:0000256" key="2">
    <source>
        <dbReference type="ARBA" id="ARBA00003237"/>
    </source>
</evidence>
<dbReference type="NCBIfam" id="TIGR00078">
    <property type="entry name" value="nadC"/>
    <property type="match status" value="1"/>
</dbReference>
<dbReference type="InterPro" id="IPR004393">
    <property type="entry name" value="NadC"/>
</dbReference>
<dbReference type="SUPFAM" id="SSF51690">
    <property type="entry name" value="Nicotinate/Quinolinate PRTase C-terminal domain-like"/>
    <property type="match status" value="1"/>
</dbReference>
<dbReference type="UniPathway" id="UPA00253">
    <property type="reaction ID" value="UER00326"/>
</dbReference>
<dbReference type="InterPro" id="IPR027477">
    <property type="entry name" value="Succ_DH/fumarate_Rdtase_cat_sf"/>
</dbReference>
<sequence length="706" mass="78459">MDIYTDILIVGCGVSGMYSALNIDKNYSITIISKSKTEECNTYLAQGGISCARGIDDIDLFVNDTMKAGKNKNNIEAVKVLSKESIENIHRLMEFGMDFDYKDGELDYTREGAHSINRIVHSTDETGKRVFETLLDQVKKRDNITIYEDTILVDILKFKGECCGGIVKRDDKVDFIHAKYVILASGGIGGLFSNSTNRRTITGDGIAIALKNNIEVGNLEYVQFHPTALYEEDNLEERKFLISESLRGEGAKLFNINRQRFINELLPRDVVAASIWDEEKKTNSKFVYLDASFMKSEFIINRFPGIYKECKKRGIDVTCEPIPVTPVQHYFMGGIKVDLNSKTSMNNLYACGEVSCTGVHGANRLASNSLLEGLVFSRRAALDINKFISGKNVIDVNRDISIEEVNKLIDSNLDCVLNEFKKVLGEKNMNSLTIDSIITNALKEDGAYDDITTNSIVNVRNSCKVQLIAKEDGVLCGIDTFTRVFEILGDTTVKFFAIDGEKIKNGQVIGEIRGLTSSVLSGERVALNILQRMSGVATLTSKFVEKLQGTKAKLLDTRKTTPNFRILERYAVKIGGGENHRYNLSDGVLIKDNHIDAAGGIKNAIDMVRKNVSFVKKIEVETESLEQVKEALSAKADIIMLDNMKLDTIMEALSIIDGRALTEVSGNVELETIRPLAETGVDYISTGYITHSYKVLDLSMKNLILI</sequence>
<dbReference type="AlphaFoldDB" id="R4K0Q9"/>
<evidence type="ECO:0000256" key="5">
    <source>
        <dbReference type="ARBA" id="ARBA00008562"/>
    </source>
</evidence>
<evidence type="ECO:0000256" key="20">
    <source>
        <dbReference type="ARBA" id="ARBA00048305"/>
    </source>
</evidence>
<evidence type="ECO:0000256" key="4">
    <source>
        <dbReference type="ARBA" id="ARBA00004950"/>
    </source>
</evidence>
<evidence type="ECO:0000259" key="22">
    <source>
        <dbReference type="Pfam" id="PF00890"/>
    </source>
</evidence>
<gene>
    <name evidence="25" type="ORF">Clopa_0299</name>
</gene>
<dbReference type="Pfam" id="PF02749">
    <property type="entry name" value="QRPTase_N"/>
    <property type="match status" value="1"/>
</dbReference>
<keyword evidence="12" id="KW-0662">Pyridine nucleotide biosynthesis</keyword>
<comment type="function">
    <text evidence="2">Involved in the catabolism of quinolinic acid (QA).</text>
</comment>
<feature type="domain" description="Quinolinate phosphoribosyl transferase C-terminal" evidence="23">
    <location>
        <begin position="536"/>
        <end position="701"/>
    </location>
</feature>
<dbReference type="InterPro" id="IPR037128">
    <property type="entry name" value="Quinolinate_PRibosylTase_N_sf"/>
</dbReference>
<dbReference type="InterPro" id="IPR036188">
    <property type="entry name" value="FAD/NAD-bd_sf"/>
</dbReference>
<dbReference type="PANTHER" id="PTHR42716:SF2">
    <property type="entry name" value="L-ASPARTATE OXIDASE, CHLOROPLASTIC"/>
    <property type="match status" value="1"/>
</dbReference>
<comment type="subunit">
    <text evidence="7">Hexamer formed by 3 homodimers.</text>
</comment>
<comment type="catalytic activity">
    <reaction evidence="20">
        <text>L-aspartate + O2 = iminosuccinate + H2O2</text>
        <dbReference type="Rhea" id="RHEA:25876"/>
        <dbReference type="ChEBI" id="CHEBI:15379"/>
        <dbReference type="ChEBI" id="CHEBI:16240"/>
        <dbReference type="ChEBI" id="CHEBI:29991"/>
        <dbReference type="ChEBI" id="CHEBI:77875"/>
        <dbReference type="EC" id="1.4.3.16"/>
    </reaction>
    <physiologicalReaction direction="left-to-right" evidence="20">
        <dbReference type="Rhea" id="RHEA:25877"/>
    </physiologicalReaction>
</comment>
<feature type="domain" description="FAD-dependent oxidoreductase 2 FAD-binding" evidence="22">
    <location>
        <begin position="6"/>
        <end position="370"/>
    </location>
</feature>
<keyword evidence="11" id="KW-0285">Flavoprotein</keyword>
<dbReference type="Gene3D" id="3.20.20.70">
    <property type="entry name" value="Aldolase class I"/>
    <property type="match status" value="1"/>
</dbReference>
<organism evidence="25 26">
    <name type="scientific">Clostridium pasteurianum BC1</name>
    <dbReference type="NCBI Taxonomy" id="86416"/>
    <lineage>
        <taxon>Bacteria</taxon>
        <taxon>Bacillati</taxon>
        <taxon>Bacillota</taxon>
        <taxon>Clostridia</taxon>
        <taxon>Eubacteriales</taxon>
        <taxon>Clostridiaceae</taxon>
        <taxon>Clostridium</taxon>
    </lineage>
</organism>
<dbReference type="OrthoDB" id="9806724at2"/>
<evidence type="ECO:0000256" key="18">
    <source>
        <dbReference type="ARBA" id="ARBA00033102"/>
    </source>
</evidence>
<dbReference type="STRING" id="86416.Clopa_0299"/>
<dbReference type="FunFam" id="3.90.1170.20:FF:000001">
    <property type="entry name" value="Nicotinate-nucleotide diphosphorylase (Carboxylating)"/>
    <property type="match status" value="1"/>
</dbReference>
<dbReference type="Gene3D" id="3.90.700.10">
    <property type="entry name" value="Succinate dehydrogenase/fumarate reductase flavoprotein, catalytic domain"/>
    <property type="match status" value="1"/>
</dbReference>
<dbReference type="InterPro" id="IPR036068">
    <property type="entry name" value="Nicotinate_pribotase-like_C"/>
</dbReference>
<keyword evidence="13" id="KW-0328">Glycosyltransferase</keyword>
<dbReference type="PATRIC" id="fig|86416.3.peg.276"/>
<dbReference type="PRINTS" id="PR00368">
    <property type="entry name" value="FADPNR"/>
</dbReference>
<dbReference type="Pfam" id="PF00890">
    <property type="entry name" value="FAD_binding_2"/>
    <property type="match status" value="1"/>
</dbReference>
<dbReference type="GO" id="GO:0004514">
    <property type="term" value="F:nicotinate-nucleotide diphosphorylase (carboxylating) activity"/>
    <property type="evidence" value="ECO:0007669"/>
    <property type="project" value="UniProtKB-EC"/>
</dbReference>
<keyword evidence="26" id="KW-1185">Reference proteome</keyword>
<dbReference type="HOGENOM" id="CLU_023914_0_0_9"/>
<evidence type="ECO:0000256" key="3">
    <source>
        <dbReference type="ARBA" id="ARBA00004893"/>
    </source>
</evidence>
<comment type="catalytic activity">
    <reaction evidence="19">
        <text>nicotinate beta-D-ribonucleotide + CO2 + diphosphate = quinolinate + 5-phospho-alpha-D-ribose 1-diphosphate + 2 H(+)</text>
        <dbReference type="Rhea" id="RHEA:12733"/>
        <dbReference type="ChEBI" id="CHEBI:15378"/>
        <dbReference type="ChEBI" id="CHEBI:16526"/>
        <dbReference type="ChEBI" id="CHEBI:29959"/>
        <dbReference type="ChEBI" id="CHEBI:33019"/>
        <dbReference type="ChEBI" id="CHEBI:57502"/>
        <dbReference type="ChEBI" id="CHEBI:58017"/>
        <dbReference type="EC" id="2.4.2.19"/>
    </reaction>
</comment>
<dbReference type="SUPFAM" id="SSF56425">
    <property type="entry name" value="Succinate dehydrogenase/fumarate reductase flavoprotein, catalytic domain"/>
    <property type="match status" value="1"/>
</dbReference>
<evidence type="ECO:0000256" key="9">
    <source>
        <dbReference type="ARBA" id="ARBA00012173"/>
    </source>
</evidence>
<evidence type="ECO:0000313" key="25">
    <source>
        <dbReference type="EMBL" id="AGK95361.1"/>
    </source>
</evidence>
<evidence type="ECO:0000256" key="11">
    <source>
        <dbReference type="ARBA" id="ARBA00022630"/>
    </source>
</evidence>
<dbReference type="InterPro" id="IPR005288">
    <property type="entry name" value="NadB"/>
</dbReference>
<name>R4K0Q9_CLOPA</name>
<evidence type="ECO:0000256" key="13">
    <source>
        <dbReference type="ARBA" id="ARBA00022676"/>
    </source>
</evidence>
<evidence type="ECO:0000256" key="19">
    <source>
        <dbReference type="ARBA" id="ARBA00047445"/>
    </source>
</evidence>
<evidence type="ECO:0000256" key="12">
    <source>
        <dbReference type="ARBA" id="ARBA00022642"/>
    </source>
</evidence>
<dbReference type="InterPro" id="IPR022412">
    <property type="entry name" value="Quinolinate_PRibosylTrfase_N"/>
</dbReference>
<dbReference type="GO" id="GO:0008734">
    <property type="term" value="F:L-aspartate oxidase activity"/>
    <property type="evidence" value="ECO:0007669"/>
    <property type="project" value="UniProtKB-EC"/>
</dbReference>
<dbReference type="GO" id="GO:0033765">
    <property type="term" value="F:steroid dehydrogenase activity, acting on the CH-CH group of donors"/>
    <property type="evidence" value="ECO:0007669"/>
    <property type="project" value="UniProtKB-ARBA"/>
</dbReference>
<dbReference type="SUPFAM" id="SSF51905">
    <property type="entry name" value="FAD/NAD(P)-binding domain"/>
    <property type="match status" value="1"/>
</dbReference>
<evidence type="ECO:0000256" key="16">
    <source>
        <dbReference type="ARBA" id="ARBA00023002"/>
    </source>
</evidence>
<evidence type="ECO:0000256" key="21">
    <source>
        <dbReference type="ARBA" id="ARBA00069173"/>
    </source>
</evidence>
<dbReference type="FunFam" id="3.90.700.10:FF:000002">
    <property type="entry name" value="L-aspartate oxidase"/>
    <property type="match status" value="1"/>
</dbReference>
<evidence type="ECO:0000256" key="10">
    <source>
        <dbReference type="ARBA" id="ARBA00021901"/>
    </source>
</evidence>
<dbReference type="InterPro" id="IPR013785">
    <property type="entry name" value="Aldolase_TIM"/>
</dbReference>
<comment type="pathway">
    <text evidence="4">Cofactor biosynthesis; NAD(+) biosynthesis; iminoaspartate from L-aspartate (oxidase route): step 1/1.</text>
</comment>
<dbReference type="GO" id="GO:0034628">
    <property type="term" value="P:'de novo' NAD+ biosynthetic process from L-aspartate"/>
    <property type="evidence" value="ECO:0007669"/>
    <property type="project" value="TreeGrafter"/>
</dbReference>
<evidence type="ECO:0000256" key="1">
    <source>
        <dbReference type="ARBA" id="ARBA00001974"/>
    </source>
</evidence>
<dbReference type="eggNOG" id="COG0157">
    <property type="taxonomic scope" value="Bacteria"/>
</dbReference>
<protein>
    <recommendedName>
        <fullName evidence="10">L-aspartate oxidase</fullName>
        <ecNumber evidence="9">1.4.3.16</ecNumber>
        <ecNumber evidence="8">2.4.2.19</ecNumber>
    </recommendedName>
    <alternativeName>
        <fullName evidence="21">Probable nicotinate-nucleotide pyrophosphorylase [carboxylating]</fullName>
    </alternativeName>
    <alternativeName>
        <fullName evidence="18">Quinolinate phosphoribosyltransferase [decarboxylating]</fullName>
    </alternativeName>
    <alternativeName>
        <fullName evidence="17">Quinolinate synthase B</fullName>
    </alternativeName>
</protein>
<dbReference type="Pfam" id="PF01729">
    <property type="entry name" value="QRPTase_C"/>
    <property type="match status" value="1"/>
</dbReference>
<dbReference type="InterPro" id="IPR003953">
    <property type="entry name" value="FAD-dep_OxRdtase_2_FAD-bd"/>
</dbReference>
<evidence type="ECO:0000256" key="8">
    <source>
        <dbReference type="ARBA" id="ARBA00011944"/>
    </source>
</evidence>
<dbReference type="NCBIfam" id="NF004820">
    <property type="entry name" value="PRK06175.1"/>
    <property type="match status" value="1"/>
</dbReference>
<evidence type="ECO:0000256" key="6">
    <source>
        <dbReference type="ARBA" id="ARBA00009400"/>
    </source>
</evidence>
<comment type="similarity">
    <text evidence="6">Belongs to the NadC/ModD family.</text>
</comment>
<dbReference type="FunFam" id="3.20.20.70:FF:000030">
    <property type="entry name" value="Nicotinate-nucleotide pyrophosphorylase, carboxylating"/>
    <property type="match status" value="1"/>
</dbReference>
<dbReference type="Proteomes" id="UP000013523">
    <property type="component" value="Chromosome"/>
</dbReference>
<dbReference type="EC" id="1.4.3.16" evidence="9"/>
<dbReference type="KEGG" id="cpas:Clopa_0299"/>
<evidence type="ECO:0000259" key="24">
    <source>
        <dbReference type="Pfam" id="PF02749"/>
    </source>
</evidence>
<evidence type="ECO:0000256" key="14">
    <source>
        <dbReference type="ARBA" id="ARBA00022679"/>
    </source>
</evidence>
<dbReference type="Gene3D" id="3.50.50.60">
    <property type="entry name" value="FAD/NAD(P)-binding domain"/>
    <property type="match status" value="1"/>
</dbReference>
<feature type="domain" description="Quinolinate phosphoribosyl transferase N-terminal" evidence="24">
    <location>
        <begin position="450"/>
        <end position="534"/>
    </location>
</feature>
<dbReference type="EC" id="2.4.2.19" evidence="8"/>
<reference evidence="25 26" key="1">
    <citation type="submission" date="2012-01" db="EMBL/GenBank/DDBJ databases">
        <title>Complete sequence of chromosome of Clostridium pasteurianum BC1.</title>
        <authorList>
            <consortium name="US DOE Joint Genome Institute"/>
            <person name="Lucas S."/>
            <person name="Han J."/>
            <person name="Lapidus A."/>
            <person name="Cheng J.-F."/>
            <person name="Goodwin L."/>
            <person name="Pitluck S."/>
            <person name="Peters L."/>
            <person name="Mikhailova N."/>
            <person name="Teshima H."/>
            <person name="Detter J.C."/>
            <person name="Han C."/>
            <person name="Tapia R."/>
            <person name="Land M."/>
            <person name="Hauser L."/>
            <person name="Kyrpides N."/>
            <person name="Ivanova N."/>
            <person name="Pagani I."/>
            <person name="Dunn J."/>
            <person name="Taghavi S."/>
            <person name="Francis A."/>
            <person name="van der Lelie D."/>
            <person name="Woyke T."/>
        </authorList>
    </citation>
    <scope>NUCLEOTIDE SEQUENCE [LARGE SCALE GENOMIC DNA]</scope>
    <source>
        <strain evidence="25 26">BC1</strain>
    </source>
</reference>